<dbReference type="Proteomes" id="UP000187735">
    <property type="component" value="Chromosome"/>
</dbReference>
<evidence type="ECO:0000256" key="2">
    <source>
        <dbReference type="SAM" id="SignalP"/>
    </source>
</evidence>
<evidence type="ECO:0000256" key="1">
    <source>
        <dbReference type="SAM" id="MobiDB-lite"/>
    </source>
</evidence>
<dbReference type="PANTHER" id="PTHR34512">
    <property type="entry name" value="CELL SURFACE PROTEIN"/>
    <property type="match status" value="1"/>
</dbReference>
<name>A0A1P8WMR3_9PLAN</name>
<feature type="region of interest" description="Disordered" evidence="1">
    <location>
        <begin position="113"/>
        <end position="132"/>
    </location>
</feature>
<organism evidence="4 5">
    <name type="scientific">Fuerstiella marisgermanici</name>
    <dbReference type="NCBI Taxonomy" id="1891926"/>
    <lineage>
        <taxon>Bacteria</taxon>
        <taxon>Pseudomonadati</taxon>
        <taxon>Planctomycetota</taxon>
        <taxon>Planctomycetia</taxon>
        <taxon>Planctomycetales</taxon>
        <taxon>Planctomycetaceae</taxon>
        <taxon>Fuerstiella</taxon>
    </lineage>
</organism>
<gene>
    <name evidence="4" type="ORF">Fuma_05006</name>
</gene>
<reference evidence="4 5" key="1">
    <citation type="journal article" date="2016" name="Front. Microbiol.">
        <title>Fuerstia marisgermanicae gen. nov., sp. nov., an Unusual Member of the Phylum Planctomycetes from the German Wadden Sea.</title>
        <authorList>
            <person name="Kohn T."/>
            <person name="Heuer A."/>
            <person name="Jogler M."/>
            <person name="Vollmers J."/>
            <person name="Boedeker C."/>
            <person name="Bunk B."/>
            <person name="Rast P."/>
            <person name="Borchert D."/>
            <person name="Glockner I."/>
            <person name="Freese H.M."/>
            <person name="Klenk H.P."/>
            <person name="Overmann J."/>
            <person name="Kaster A.K."/>
            <person name="Rohde M."/>
            <person name="Wiegand S."/>
            <person name="Jogler C."/>
        </authorList>
    </citation>
    <scope>NUCLEOTIDE SEQUENCE [LARGE SCALE GENOMIC DNA]</scope>
    <source>
        <strain evidence="4 5">NH11</strain>
    </source>
</reference>
<keyword evidence="5" id="KW-1185">Reference proteome</keyword>
<dbReference type="InterPro" id="IPR018391">
    <property type="entry name" value="PQQ_b-propeller_rpt"/>
</dbReference>
<dbReference type="RefSeq" id="WP_077026526.1">
    <property type="nucleotide sequence ID" value="NZ_CP017641.1"/>
</dbReference>
<dbReference type="EMBL" id="CP017641">
    <property type="protein sequence ID" value="APZ95350.1"/>
    <property type="molecule type" value="Genomic_DNA"/>
</dbReference>
<evidence type="ECO:0000313" key="4">
    <source>
        <dbReference type="EMBL" id="APZ95350.1"/>
    </source>
</evidence>
<evidence type="ECO:0000313" key="5">
    <source>
        <dbReference type="Proteomes" id="UP000187735"/>
    </source>
</evidence>
<dbReference type="SUPFAM" id="SSF50998">
    <property type="entry name" value="Quinoprotein alcohol dehydrogenase-like"/>
    <property type="match status" value="1"/>
</dbReference>
<feature type="domain" description="Pyrrolo-quinoline quinone repeat" evidence="3">
    <location>
        <begin position="89"/>
        <end position="350"/>
    </location>
</feature>
<accession>A0A1P8WMR3</accession>
<sequence length="422" mass="45668" precursor="true">MPHKFHTILFAILTVTSSWLVEAADWPQYRGDLGDGVSSESINQTDWKAKPPKVLWKTPTPMGFSSFAVTDGRAFTLVARDVAGAEKREVCVALNADTGEELWAVPFRESEYGHDGGNAGTRDNKGGDGPRSTPTVDGNLVYVYDSHLVLSCLNAGTGDVIWKHDIMAEYDGRQIKWLNATSPVVVGDTVCVGGGGAGQTFLAFNKGNGELAWKSGDDTITHATPRLANIAGTEQLIFFMKSGLVSLSPTDGSELWRTDFPFSVSTAASPVVAGNRVFCSAGYSVGSQVVEISEDQQAEKLWFKQNKLMNHWSTPVALDGHLYGIFEFKKYGHAPLQCVEIETGEIKWSTRGFGPGNCILVGDKLVVLSDAGEVVLVSARPDEYEELGRIKAVDGKCWSTPAFSNGRIYVRSTEEAACLVVD</sequence>
<dbReference type="PANTHER" id="PTHR34512:SF30">
    <property type="entry name" value="OUTER MEMBRANE PROTEIN ASSEMBLY FACTOR BAMB"/>
    <property type="match status" value="1"/>
</dbReference>
<dbReference type="OrthoDB" id="9815737at2"/>
<dbReference type="InterPro" id="IPR002372">
    <property type="entry name" value="PQQ_rpt_dom"/>
</dbReference>
<feature type="chain" id="PRO_5013179324" evidence="2">
    <location>
        <begin position="24"/>
        <end position="422"/>
    </location>
</feature>
<proteinExistence type="predicted"/>
<dbReference type="SMART" id="SM00564">
    <property type="entry name" value="PQQ"/>
    <property type="match status" value="4"/>
</dbReference>
<keyword evidence="2" id="KW-0732">Signal</keyword>
<dbReference type="AlphaFoldDB" id="A0A1P8WMR3"/>
<feature type="signal peptide" evidence="2">
    <location>
        <begin position="1"/>
        <end position="23"/>
    </location>
</feature>
<dbReference type="STRING" id="1891926.Fuma_05006"/>
<dbReference type="InterPro" id="IPR015943">
    <property type="entry name" value="WD40/YVTN_repeat-like_dom_sf"/>
</dbReference>
<dbReference type="Gene3D" id="2.130.10.10">
    <property type="entry name" value="YVTN repeat-like/Quinoprotein amine dehydrogenase"/>
    <property type="match status" value="1"/>
</dbReference>
<evidence type="ECO:0000259" key="3">
    <source>
        <dbReference type="Pfam" id="PF13360"/>
    </source>
</evidence>
<dbReference type="KEGG" id="fmr:Fuma_05006"/>
<dbReference type="Pfam" id="PF13360">
    <property type="entry name" value="PQQ_2"/>
    <property type="match status" value="1"/>
</dbReference>
<dbReference type="InterPro" id="IPR011047">
    <property type="entry name" value="Quinoprotein_ADH-like_sf"/>
</dbReference>
<protein>
    <submittedName>
        <fullName evidence="4">Outer membrane biogenesis protein</fullName>
    </submittedName>
</protein>